<sequence>MADQHQTFTPAQLTQYEFLQMKKEEQRRKKRARMATFRLRLKQLPAVEQEPFKVRARDARARYKAL</sequence>
<comment type="caution">
    <text evidence="1">The sequence shown here is derived from an EMBL/GenBank/DDBJ whole genome shotgun (WGS) entry which is preliminary data.</text>
</comment>
<proteinExistence type="predicted"/>
<dbReference type="EMBL" id="JARJCM010000050">
    <property type="protein sequence ID" value="KAJ7035483.1"/>
    <property type="molecule type" value="Genomic_DNA"/>
</dbReference>
<dbReference type="Proteomes" id="UP001218188">
    <property type="component" value="Unassembled WGS sequence"/>
</dbReference>
<keyword evidence="2" id="KW-1185">Reference proteome</keyword>
<organism evidence="1 2">
    <name type="scientific">Mycena alexandri</name>
    <dbReference type="NCBI Taxonomy" id="1745969"/>
    <lineage>
        <taxon>Eukaryota</taxon>
        <taxon>Fungi</taxon>
        <taxon>Dikarya</taxon>
        <taxon>Basidiomycota</taxon>
        <taxon>Agaricomycotina</taxon>
        <taxon>Agaricomycetes</taxon>
        <taxon>Agaricomycetidae</taxon>
        <taxon>Agaricales</taxon>
        <taxon>Marasmiineae</taxon>
        <taxon>Mycenaceae</taxon>
        <taxon>Mycena</taxon>
    </lineage>
</organism>
<protein>
    <submittedName>
        <fullName evidence="1">Uncharacterized protein</fullName>
    </submittedName>
</protein>
<reference evidence="1" key="1">
    <citation type="submission" date="2023-03" db="EMBL/GenBank/DDBJ databases">
        <title>Massive genome expansion in bonnet fungi (Mycena s.s.) driven by repeated elements and novel gene families across ecological guilds.</title>
        <authorList>
            <consortium name="Lawrence Berkeley National Laboratory"/>
            <person name="Harder C.B."/>
            <person name="Miyauchi S."/>
            <person name="Viragh M."/>
            <person name="Kuo A."/>
            <person name="Thoen E."/>
            <person name="Andreopoulos B."/>
            <person name="Lu D."/>
            <person name="Skrede I."/>
            <person name="Drula E."/>
            <person name="Henrissat B."/>
            <person name="Morin E."/>
            <person name="Kohler A."/>
            <person name="Barry K."/>
            <person name="LaButti K."/>
            <person name="Morin E."/>
            <person name="Salamov A."/>
            <person name="Lipzen A."/>
            <person name="Mereny Z."/>
            <person name="Hegedus B."/>
            <person name="Baldrian P."/>
            <person name="Stursova M."/>
            <person name="Weitz H."/>
            <person name="Taylor A."/>
            <person name="Grigoriev I.V."/>
            <person name="Nagy L.G."/>
            <person name="Martin F."/>
            <person name="Kauserud H."/>
        </authorList>
    </citation>
    <scope>NUCLEOTIDE SEQUENCE</scope>
    <source>
        <strain evidence="1">CBHHK200</strain>
    </source>
</reference>
<evidence type="ECO:0000313" key="1">
    <source>
        <dbReference type="EMBL" id="KAJ7035483.1"/>
    </source>
</evidence>
<gene>
    <name evidence="1" type="ORF">C8F04DRAFT_1259027</name>
</gene>
<dbReference type="AlphaFoldDB" id="A0AAD6X1K0"/>
<accession>A0AAD6X1K0</accession>
<name>A0AAD6X1K0_9AGAR</name>
<evidence type="ECO:0000313" key="2">
    <source>
        <dbReference type="Proteomes" id="UP001218188"/>
    </source>
</evidence>